<dbReference type="InterPro" id="IPR003599">
    <property type="entry name" value="Ig_sub"/>
</dbReference>
<proteinExistence type="predicted"/>
<feature type="domain" description="Ig-like" evidence="3">
    <location>
        <begin position="124"/>
        <end position="231"/>
    </location>
</feature>
<dbReference type="EMBL" id="CAJNOM010000030">
    <property type="protein sequence ID" value="CAF0857161.1"/>
    <property type="molecule type" value="Genomic_DNA"/>
</dbReference>
<reference evidence="5" key="1">
    <citation type="submission" date="2021-02" db="EMBL/GenBank/DDBJ databases">
        <authorList>
            <person name="Nowell W R."/>
        </authorList>
    </citation>
    <scope>NUCLEOTIDE SEQUENCE</scope>
</reference>
<evidence type="ECO:0000313" key="4">
    <source>
        <dbReference type="EMBL" id="CAF0792954.1"/>
    </source>
</evidence>
<protein>
    <recommendedName>
        <fullName evidence="3">Ig-like domain-containing protein</fullName>
    </recommendedName>
</protein>
<evidence type="ECO:0000313" key="7">
    <source>
        <dbReference type="EMBL" id="CAF3747684.1"/>
    </source>
</evidence>
<evidence type="ECO:0000313" key="8">
    <source>
        <dbReference type="EMBL" id="CAF3867691.1"/>
    </source>
</evidence>
<dbReference type="InterPro" id="IPR013098">
    <property type="entry name" value="Ig_I-set"/>
</dbReference>
<dbReference type="SUPFAM" id="SSF48726">
    <property type="entry name" value="Immunoglobulin"/>
    <property type="match status" value="2"/>
</dbReference>
<dbReference type="AlphaFoldDB" id="A0A813W948"/>
<dbReference type="Proteomes" id="UP000663868">
    <property type="component" value="Unassembled WGS sequence"/>
</dbReference>
<evidence type="ECO:0000313" key="6">
    <source>
        <dbReference type="EMBL" id="CAF0857161.1"/>
    </source>
</evidence>
<dbReference type="PROSITE" id="PS50835">
    <property type="entry name" value="IG_LIKE"/>
    <property type="match status" value="2"/>
</dbReference>
<dbReference type="Proteomes" id="UP000663832">
    <property type="component" value="Unassembled WGS sequence"/>
</dbReference>
<dbReference type="EMBL" id="CAJOBB010001514">
    <property type="protein sequence ID" value="CAF3867691.1"/>
    <property type="molecule type" value="Genomic_DNA"/>
</dbReference>
<dbReference type="Pfam" id="PF07686">
    <property type="entry name" value="V-set"/>
    <property type="match status" value="1"/>
</dbReference>
<accession>A0A813W948</accession>
<name>A0A813W948_9BILA</name>
<keyword evidence="1" id="KW-1133">Transmembrane helix</keyword>
<feature type="domain" description="Ig-like" evidence="3">
    <location>
        <begin position="19"/>
        <end position="118"/>
    </location>
</feature>
<dbReference type="PANTHER" id="PTHR23279:SF36">
    <property type="entry name" value="DEFECTIVE PROBOSCIS EXTENSION RESPONSE 9, ISOFORM A"/>
    <property type="match status" value="1"/>
</dbReference>
<dbReference type="InterPro" id="IPR013106">
    <property type="entry name" value="Ig_V-set"/>
</dbReference>
<feature type="signal peptide" evidence="2">
    <location>
        <begin position="1"/>
        <end position="16"/>
    </location>
</feature>
<evidence type="ECO:0000313" key="10">
    <source>
        <dbReference type="Proteomes" id="UP000663891"/>
    </source>
</evidence>
<feature type="transmembrane region" description="Helical" evidence="1">
    <location>
        <begin position="252"/>
        <end position="273"/>
    </location>
</feature>
<dbReference type="Gene3D" id="2.60.40.10">
    <property type="entry name" value="Immunoglobulins"/>
    <property type="match status" value="2"/>
</dbReference>
<dbReference type="PANTHER" id="PTHR23279">
    <property type="entry name" value="DEFECTIVE PROBOSCIS EXTENSION RESPONSE DPR -RELATED"/>
    <property type="match status" value="1"/>
</dbReference>
<dbReference type="Proteomes" id="UP000663881">
    <property type="component" value="Unassembled WGS sequence"/>
</dbReference>
<evidence type="ECO:0000313" key="9">
    <source>
        <dbReference type="Proteomes" id="UP000663832"/>
    </source>
</evidence>
<dbReference type="GO" id="GO:0050808">
    <property type="term" value="P:synapse organization"/>
    <property type="evidence" value="ECO:0007669"/>
    <property type="project" value="TreeGrafter"/>
</dbReference>
<dbReference type="InterPro" id="IPR013783">
    <property type="entry name" value="Ig-like_fold"/>
</dbReference>
<dbReference type="EMBL" id="CAJNOE010000040">
    <property type="protein sequence ID" value="CAF0792954.1"/>
    <property type="molecule type" value="Genomic_DNA"/>
</dbReference>
<dbReference type="Proteomes" id="UP000663860">
    <property type="component" value="Unassembled WGS sequence"/>
</dbReference>
<dbReference type="InterPro" id="IPR007110">
    <property type="entry name" value="Ig-like_dom"/>
</dbReference>
<evidence type="ECO:0000259" key="3">
    <source>
        <dbReference type="PROSITE" id="PS50835"/>
    </source>
</evidence>
<dbReference type="SMART" id="SM00409">
    <property type="entry name" value="IG"/>
    <property type="match status" value="2"/>
</dbReference>
<dbReference type="Proteomes" id="UP000663891">
    <property type="component" value="Unassembled WGS sequence"/>
</dbReference>
<dbReference type="EMBL" id="CAJNON010000042">
    <property type="protein sequence ID" value="CAF0854479.1"/>
    <property type="molecule type" value="Genomic_DNA"/>
</dbReference>
<evidence type="ECO:0000256" key="1">
    <source>
        <dbReference type="SAM" id="Phobius"/>
    </source>
</evidence>
<keyword evidence="1" id="KW-0472">Membrane</keyword>
<organism evidence="5 10">
    <name type="scientific">Adineta steineri</name>
    <dbReference type="NCBI Taxonomy" id="433720"/>
    <lineage>
        <taxon>Eukaryota</taxon>
        <taxon>Metazoa</taxon>
        <taxon>Spiralia</taxon>
        <taxon>Gnathifera</taxon>
        <taxon>Rotifera</taxon>
        <taxon>Eurotatoria</taxon>
        <taxon>Bdelloidea</taxon>
        <taxon>Adinetida</taxon>
        <taxon>Adinetidae</taxon>
        <taxon>Adineta</taxon>
    </lineage>
</organism>
<dbReference type="GO" id="GO:0032589">
    <property type="term" value="C:neuron projection membrane"/>
    <property type="evidence" value="ECO:0007669"/>
    <property type="project" value="TreeGrafter"/>
</dbReference>
<keyword evidence="9" id="KW-1185">Reference proteome</keyword>
<gene>
    <name evidence="4" type="ORF">IZO911_LOCUS6504</name>
    <name evidence="8" type="ORF">KXQ929_LOCUS21022</name>
    <name evidence="7" type="ORF">OKA104_LOCUS15493</name>
    <name evidence="6" type="ORF">QVE165_LOCUS7164</name>
    <name evidence="5" type="ORF">VCS650_LOCUS6851</name>
</gene>
<comment type="caution">
    <text evidence="5">The sequence shown here is derived from an EMBL/GenBank/DDBJ whole genome shotgun (WGS) entry which is preliminary data.</text>
</comment>
<dbReference type="InterPro" id="IPR037448">
    <property type="entry name" value="Zig-8"/>
</dbReference>
<evidence type="ECO:0000256" key="2">
    <source>
        <dbReference type="SAM" id="SignalP"/>
    </source>
</evidence>
<sequence length="274" mass="31075">MVAIFALIFFICTIRAHRPLSVEQQPLEQEYTITSVLMQSVVLPCKAVLPHREPDRVMWYKLTNPGQTTLSVGKHLITKDSRFSVAYYSVDHGFSPAKWDLHIANVRLSDAARYQCHVIIKDSPNSIRSNVKLIVEDIIVDIQPTDVLLSLGDSTQFSCNFTGEYRVRREKVTWLKDGKPLITDGTRVTISTELPNATVTTLQIVASQLNDSGSYRCSDGHSAQSKEAKLYLRDTHQQVFLRSFSSSSTSSLLTLLSFRTVFCFFIFHFFLFIL</sequence>
<evidence type="ECO:0000313" key="5">
    <source>
        <dbReference type="EMBL" id="CAF0854479.1"/>
    </source>
</evidence>
<dbReference type="Pfam" id="PF07679">
    <property type="entry name" value="I-set"/>
    <property type="match status" value="1"/>
</dbReference>
<keyword evidence="1" id="KW-0812">Transmembrane</keyword>
<dbReference type="OrthoDB" id="10012075at2759"/>
<dbReference type="EMBL" id="CAJOAY010000853">
    <property type="protein sequence ID" value="CAF3747684.1"/>
    <property type="molecule type" value="Genomic_DNA"/>
</dbReference>
<keyword evidence="2" id="KW-0732">Signal</keyword>
<dbReference type="InterPro" id="IPR036179">
    <property type="entry name" value="Ig-like_dom_sf"/>
</dbReference>
<feature type="chain" id="PRO_5036223358" description="Ig-like domain-containing protein" evidence="2">
    <location>
        <begin position="17"/>
        <end position="274"/>
    </location>
</feature>